<evidence type="ECO:0000256" key="4">
    <source>
        <dbReference type="PROSITE-ProRule" id="PRU00433"/>
    </source>
</evidence>
<reference evidence="7 8" key="1">
    <citation type="journal article" date="2017" name="Front. Microbiol.">
        <title>Comparative Genomic Analysis of the Class Epsilonproteobacteria and Proposed Reclassification to Epsilonbacteraeota (phyl. nov.).</title>
        <authorList>
            <person name="Waite D.W."/>
            <person name="Vanwonterghem I."/>
            <person name="Rinke C."/>
            <person name="Parks D.H."/>
            <person name="Zhang Y."/>
            <person name="Takai K."/>
            <person name="Sievert S.M."/>
            <person name="Simon J."/>
            <person name="Campbell B.J."/>
            <person name="Hanson T.E."/>
            <person name="Woyke T."/>
            <person name="Klotz M.G."/>
            <person name="Hugenholtz P."/>
        </authorList>
    </citation>
    <scope>NUCLEOTIDE SEQUENCE [LARGE SCALE GENOMIC DNA]</scope>
    <source>
        <strain evidence="7">UBA12443</strain>
    </source>
</reference>
<protein>
    <submittedName>
        <fullName evidence="7">Cytochrome C</fullName>
    </submittedName>
</protein>
<feature type="domain" description="Cytochrome c" evidence="6">
    <location>
        <begin position="52"/>
        <end position="157"/>
    </location>
</feature>
<feature type="transmembrane region" description="Helical" evidence="5">
    <location>
        <begin position="265"/>
        <end position="283"/>
    </location>
</feature>
<dbReference type="Gene3D" id="1.10.760.10">
    <property type="entry name" value="Cytochrome c-like domain"/>
    <property type="match status" value="2"/>
</dbReference>
<keyword evidence="5" id="KW-0812">Transmembrane</keyword>
<keyword evidence="5" id="KW-0472">Membrane</keyword>
<dbReference type="GO" id="GO:0020037">
    <property type="term" value="F:heme binding"/>
    <property type="evidence" value="ECO:0007669"/>
    <property type="project" value="InterPro"/>
</dbReference>
<keyword evidence="1 4" id="KW-0349">Heme</keyword>
<dbReference type="GO" id="GO:0046872">
    <property type="term" value="F:metal ion binding"/>
    <property type="evidence" value="ECO:0007669"/>
    <property type="project" value="UniProtKB-KW"/>
</dbReference>
<evidence type="ECO:0000313" key="7">
    <source>
        <dbReference type="EMBL" id="DAB38455.1"/>
    </source>
</evidence>
<evidence type="ECO:0000256" key="1">
    <source>
        <dbReference type="ARBA" id="ARBA00022617"/>
    </source>
</evidence>
<dbReference type="InterPro" id="IPR009056">
    <property type="entry name" value="Cyt_c-like_dom"/>
</dbReference>
<dbReference type="PIRSF" id="PIRSF019225">
    <property type="entry name" value="Ubol_Cyt_c_Rdtase_Cyt_c_su_prd"/>
    <property type="match status" value="1"/>
</dbReference>
<dbReference type="InterPro" id="IPR036909">
    <property type="entry name" value="Cyt_c-like_dom_sf"/>
</dbReference>
<dbReference type="InterPro" id="IPR021195">
    <property type="entry name" value="Ubol_Cyt_c_Rdtase_Cyt_c_su_prd"/>
</dbReference>
<dbReference type="Pfam" id="PF00034">
    <property type="entry name" value="Cytochrom_C"/>
    <property type="match status" value="1"/>
</dbReference>
<dbReference type="RefSeq" id="WP_294893990.1">
    <property type="nucleotide sequence ID" value="NZ_DLUI01000081.1"/>
</dbReference>
<name>A0A2D3WEX6_9BACT</name>
<dbReference type="GO" id="GO:0009055">
    <property type="term" value="F:electron transfer activity"/>
    <property type="evidence" value="ECO:0007669"/>
    <property type="project" value="InterPro"/>
</dbReference>
<comment type="caution">
    <text evidence="7">The sequence shown here is derived from an EMBL/GenBank/DDBJ whole genome shotgun (WGS) entry which is preliminary data.</text>
</comment>
<evidence type="ECO:0000256" key="3">
    <source>
        <dbReference type="ARBA" id="ARBA00023004"/>
    </source>
</evidence>
<evidence type="ECO:0000256" key="5">
    <source>
        <dbReference type="SAM" id="Phobius"/>
    </source>
</evidence>
<dbReference type="Proteomes" id="UP000228859">
    <property type="component" value="Unassembled WGS sequence"/>
</dbReference>
<proteinExistence type="predicted"/>
<keyword evidence="3 4" id="KW-0408">Iron</keyword>
<dbReference type="Gene3D" id="1.20.5.100">
    <property type="entry name" value="Cytochrome c1, transmembrane anchor, C-terminal"/>
    <property type="match status" value="1"/>
</dbReference>
<dbReference type="SUPFAM" id="SSF46626">
    <property type="entry name" value="Cytochrome c"/>
    <property type="match status" value="2"/>
</dbReference>
<organism evidence="7 8">
    <name type="scientific">Sulfuricurvum kujiense</name>
    <dbReference type="NCBI Taxonomy" id="148813"/>
    <lineage>
        <taxon>Bacteria</taxon>
        <taxon>Pseudomonadati</taxon>
        <taxon>Campylobacterota</taxon>
        <taxon>Epsilonproteobacteria</taxon>
        <taxon>Campylobacterales</taxon>
        <taxon>Sulfurimonadaceae</taxon>
        <taxon>Sulfuricurvum</taxon>
    </lineage>
</organism>
<sequence length="292" mass="32583">MKEFKILAVIVALVGITYYGIEPYAHHVMHPEVAPADFTFKDLKNVDMSIKGNPENGKVLVEANCVACHSIESAGHPQVMPNADAAASYGVVPPDLSSAGWIYDKNYLANFIFDPVTAMHLQHKYTPESGKAFPMPAYNWMTPQEIMDIVSYFQGLAPKAKSGIASHKNTYEVACGRCHSMAYAGFEATTPSENIKAYMGATPPDLSQYIKSRGEHYLYSFINDPQVLLHGTSMPRTGLNQKAQEEVIAYMESIGDSKKAERENLGIWVMFYTLVFAILAYLWKRKIWSEVH</sequence>
<dbReference type="EMBL" id="DLUI01000081">
    <property type="protein sequence ID" value="DAB38455.1"/>
    <property type="molecule type" value="Genomic_DNA"/>
</dbReference>
<gene>
    <name evidence="7" type="ORF">CFH83_05805</name>
</gene>
<accession>A0A2D3WEX6</accession>
<evidence type="ECO:0000259" key="6">
    <source>
        <dbReference type="PROSITE" id="PS51007"/>
    </source>
</evidence>
<keyword evidence="2 4" id="KW-0479">Metal-binding</keyword>
<keyword evidence="5" id="KW-1133">Transmembrane helix</keyword>
<evidence type="ECO:0000256" key="2">
    <source>
        <dbReference type="ARBA" id="ARBA00022723"/>
    </source>
</evidence>
<dbReference type="PROSITE" id="PS51007">
    <property type="entry name" value="CYTC"/>
    <property type="match status" value="1"/>
</dbReference>
<evidence type="ECO:0000313" key="8">
    <source>
        <dbReference type="Proteomes" id="UP000228859"/>
    </source>
</evidence>
<dbReference type="AlphaFoldDB" id="A0A2D3WEX6"/>